<dbReference type="EMBL" id="VSSQ01016963">
    <property type="protein sequence ID" value="MPM58810.1"/>
    <property type="molecule type" value="Genomic_DNA"/>
</dbReference>
<gene>
    <name evidence="2" type="ORF">SDC9_105643</name>
</gene>
<dbReference type="InterPro" id="IPR025159">
    <property type="entry name" value="AbiEi_N"/>
</dbReference>
<feature type="domain" description="AbiEi antitoxin N-terminal" evidence="1">
    <location>
        <begin position="9"/>
        <end position="55"/>
    </location>
</feature>
<organism evidence="2">
    <name type="scientific">bioreactor metagenome</name>
    <dbReference type="NCBI Taxonomy" id="1076179"/>
    <lineage>
        <taxon>unclassified sequences</taxon>
        <taxon>metagenomes</taxon>
        <taxon>ecological metagenomes</taxon>
    </lineage>
</organism>
<protein>
    <recommendedName>
        <fullName evidence="1">AbiEi antitoxin N-terminal domain-containing protein</fullName>
    </recommendedName>
</protein>
<dbReference type="Pfam" id="PF13338">
    <property type="entry name" value="AbiEi_4"/>
    <property type="match status" value="1"/>
</dbReference>
<dbReference type="AlphaFoldDB" id="A0A645B049"/>
<sequence length="307" mass="34777">MATHPAIPDRLMELARAQAGVLLWDQIRHCGLSERTVHRLVHDGFWTRLARGVYLTHCLAPDWLSLAWAGYFVAGDEAAIGGQAALKLAHIIDDADLPIPIVLPHTSPHRVSTSWWSFTRTRVPFRTMGDLPRLRTERAIIDLCAADPDRSAHWVTLAAGSRKASVQRMREELDAMPQCAARRQLTELLADAGTGIHSPLELVYLRDVERAHGMAPGRRQVRSGSYIRDVYYDEGLIVELDGRTGHEGIGAFRDMDRDNYHTMQGRPTLRYGWEQCHGTPCRTFREVAEMRHSLGWTGDIKRCRRCR</sequence>
<evidence type="ECO:0000259" key="1">
    <source>
        <dbReference type="Pfam" id="PF13338"/>
    </source>
</evidence>
<comment type="caution">
    <text evidence="2">The sequence shown here is derived from an EMBL/GenBank/DDBJ whole genome shotgun (WGS) entry which is preliminary data.</text>
</comment>
<proteinExistence type="predicted"/>
<evidence type="ECO:0000313" key="2">
    <source>
        <dbReference type="EMBL" id="MPM58810.1"/>
    </source>
</evidence>
<reference evidence="2" key="1">
    <citation type="submission" date="2019-08" db="EMBL/GenBank/DDBJ databases">
        <authorList>
            <person name="Kucharzyk K."/>
            <person name="Murdoch R.W."/>
            <person name="Higgins S."/>
            <person name="Loffler F."/>
        </authorList>
    </citation>
    <scope>NUCLEOTIDE SEQUENCE</scope>
</reference>
<accession>A0A645B049</accession>
<name>A0A645B049_9ZZZZ</name>